<evidence type="ECO:0000259" key="7">
    <source>
        <dbReference type="PROSITE" id="PS51371"/>
    </source>
</evidence>
<evidence type="ECO:0000256" key="3">
    <source>
        <dbReference type="ARBA" id="ARBA00022475"/>
    </source>
</evidence>
<evidence type="ECO:0000256" key="5">
    <source>
        <dbReference type="ARBA" id="ARBA00023122"/>
    </source>
</evidence>
<dbReference type="InterPro" id="IPR005170">
    <property type="entry name" value="Transptr-assoc_dom"/>
</dbReference>
<protein>
    <recommendedName>
        <fullName evidence="7">CBS domain-containing protein</fullName>
    </recommendedName>
</protein>
<feature type="compositionally biased region" description="Basic and acidic residues" evidence="6">
    <location>
        <begin position="11"/>
        <end position="22"/>
    </location>
</feature>
<dbReference type="PANTHER" id="PTHR22777:SF32">
    <property type="entry name" value="UPF0053 INNER MEMBRANE PROTEIN YFJD"/>
    <property type="match status" value="1"/>
</dbReference>
<dbReference type="SUPFAM" id="SSF54631">
    <property type="entry name" value="CBS-domain pair"/>
    <property type="match status" value="1"/>
</dbReference>
<dbReference type="SUPFAM" id="SSF56176">
    <property type="entry name" value="FAD-binding/transporter-associated domain-like"/>
    <property type="match status" value="1"/>
</dbReference>
<proteinExistence type="inferred from homology"/>
<evidence type="ECO:0000256" key="2">
    <source>
        <dbReference type="ARBA" id="ARBA00006337"/>
    </source>
</evidence>
<gene>
    <name evidence="8" type="ORF">SDC9_22996</name>
</gene>
<dbReference type="InterPro" id="IPR016169">
    <property type="entry name" value="FAD-bd_PCMH_sub2"/>
</dbReference>
<dbReference type="GO" id="GO:0005886">
    <property type="term" value="C:plasma membrane"/>
    <property type="evidence" value="ECO:0007669"/>
    <property type="project" value="UniProtKB-SubCell"/>
</dbReference>
<keyword evidence="4" id="KW-0677">Repeat</keyword>
<dbReference type="InterPro" id="IPR044751">
    <property type="entry name" value="Ion_transp-like_CBS"/>
</dbReference>
<keyword evidence="3" id="KW-0472">Membrane</keyword>
<dbReference type="Pfam" id="PF03471">
    <property type="entry name" value="CorC_HlyC"/>
    <property type="match status" value="1"/>
</dbReference>
<sequence length="261" mass="29785">MSPFLGLFGKPKAERNQSEEPAVLEREEMIEGIEHLSETTVKEVMVPRTDTVFIPEDAPRKEAFRILIESGHSRIPVYRESIDDVVGVLYAKDVLASLVSGQSSPVAKLARKPFFVPETKKIDSLLREFKRRRVHIAVVLDEYGATSGIVCMEDIIEEIVGEIQDEYDDETEDIVQTGPRSWRCDARVHLDEVVEKLNLHLPVEEFDSLAGFVFDLFGRIPEKNESIDTEQAIFTVKEMEAHRILSVEIERKQEYPIEEAD</sequence>
<dbReference type="AlphaFoldDB" id="A0A644UDS8"/>
<comment type="subcellular location">
    <subcellularLocation>
        <location evidence="1">Cell membrane</location>
        <topology evidence="1">Multi-pass membrane protein</topology>
    </subcellularLocation>
</comment>
<evidence type="ECO:0000256" key="4">
    <source>
        <dbReference type="ARBA" id="ARBA00022737"/>
    </source>
</evidence>
<name>A0A644UDS8_9ZZZZ</name>
<feature type="domain" description="CBS" evidence="7">
    <location>
        <begin position="45"/>
        <end position="104"/>
    </location>
</feature>
<feature type="region of interest" description="Disordered" evidence="6">
    <location>
        <begin position="1"/>
        <end position="22"/>
    </location>
</feature>
<dbReference type="InterPro" id="IPR036318">
    <property type="entry name" value="FAD-bd_PCMH-like_sf"/>
</dbReference>
<evidence type="ECO:0000313" key="8">
    <source>
        <dbReference type="EMBL" id="MPL77145.1"/>
    </source>
</evidence>
<dbReference type="EMBL" id="VSSQ01000104">
    <property type="protein sequence ID" value="MPL77145.1"/>
    <property type="molecule type" value="Genomic_DNA"/>
</dbReference>
<keyword evidence="3" id="KW-1003">Cell membrane</keyword>
<dbReference type="PANTHER" id="PTHR22777">
    <property type="entry name" value="HEMOLYSIN-RELATED"/>
    <property type="match status" value="1"/>
</dbReference>
<reference evidence="8" key="1">
    <citation type="submission" date="2019-08" db="EMBL/GenBank/DDBJ databases">
        <authorList>
            <person name="Kucharzyk K."/>
            <person name="Murdoch R.W."/>
            <person name="Higgins S."/>
            <person name="Loffler F."/>
        </authorList>
    </citation>
    <scope>NUCLEOTIDE SEQUENCE</scope>
</reference>
<dbReference type="InterPro" id="IPR046342">
    <property type="entry name" value="CBS_dom_sf"/>
</dbReference>
<comment type="similarity">
    <text evidence="2">Belongs to the UPF0053 family.</text>
</comment>
<evidence type="ECO:0000256" key="6">
    <source>
        <dbReference type="SAM" id="MobiDB-lite"/>
    </source>
</evidence>
<dbReference type="PROSITE" id="PS51371">
    <property type="entry name" value="CBS"/>
    <property type="match status" value="2"/>
</dbReference>
<dbReference type="Gene3D" id="3.30.465.10">
    <property type="match status" value="1"/>
</dbReference>
<evidence type="ECO:0000256" key="1">
    <source>
        <dbReference type="ARBA" id="ARBA00004651"/>
    </source>
</evidence>
<organism evidence="8">
    <name type="scientific">bioreactor metagenome</name>
    <dbReference type="NCBI Taxonomy" id="1076179"/>
    <lineage>
        <taxon>unclassified sequences</taxon>
        <taxon>metagenomes</taxon>
        <taxon>ecological metagenomes</taxon>
    </lineage>
</organism>
<dbReference type="FunFam" id="3.10.580.10:FF:000002">
    <property type="entry name" value="Magnesium/cobalt efflux protein CorC"/>
    <property type="match status" value="1"/>
</dbReference>
<dbReference type="GO" id="GO:0050660">
    <property type="term" value="F:flavin adenine dinucleotide binding"/>
    <property type="evidence" value="ECO:0007669"/>
    <property type="project" value="InterPro"/>
</dbReference>
<comment type="caution">
    <text evidence="8">The sequence shown here is derived from an EMBL/GenBank/DDBJ whole genome shotgun (WGS) entry which is preliminary data.</text>
</comment>
<accession>A0A644UDS8</accession>
<dbReference type="CDD" id="cd04590">
    <property type="entry name" value="CBS_pair_CorC_HlyC_assoc"/>
    <property type="match status" value="1"/>
</dbReference>
<dbReference type="InterPro" id="IPR000644">
    <property type="entry name" value="CBS_dom"/>
</dbReference>
<keyword evidence="5" id="KW-0129">CBS domain</keyword>
<dbReference type="SMART" id="SM01091">
    <property type="entry name" value="CorC_HlyC"/>
    <property type="match status" value="1"/>
</dbReference>
<dbReference type="Pfam" id="PF00571">
    <property type="entry name" value="CBS"/>
    <property type="match status" value="2"/>
</dbReference>
<dbReference type="Gene3D" id="3.10.580.10">
    <property type="entry name" value="CBS-domain"/>
    <property type="match status" value="1"/>
</dbReference>
<feature type="domain" description="CBS" evidence="7">
    <location>
        <begin position="109"/>
        <end position="166"/>
    </location>
</feature>
<dbReference type="SMART" id="SM00116">
    <property type="entry name" value="CBS"/>
    <property type="match status" value="2"/>
</dbReference>